<accession>A0A9E2W2K6</accession>
<comment type="caution">
    <text evidence="2">The sequence shown here is derived from an EMBL/GenBank/DDBJ whole genome shotgun (WGS) entry which is preliminary data.</text>
</comment>
<evidence type="ECO:0000256" key="1">
    <source>
        <dbReference type="SAM" id="SignalP"/>
    </source>
</evidence>
<dbReference type="EMBL" id="JAHSPG010000006">
    <property type="protein sequence ID" value="MBV4357435.1"/>
    <property type="molecule type" value="Genomic_DNA"/>
</dbReference>
<dbReference type="Proteomes" id="UP000812270">
    <property type="component" value="Unassembled WGS sequence"/>
</dbReference>
<feature type="signal peptide" evidence="1">
    <location>
        <begin position="1"/>
        <end position="21"/>
    </location>
</feature>
<proteinExistence type="predicted"/>
<feature type="chain" id="PRO_5038999904" evidence="1">
    <location>
        <begin position="22"/>
        <end position="148"/>
    </location>
</feature>
<organism evidence="2 3">
    <name type="scientific">Pinibacter aurantiacus</name>
    <dbReference type="NCBI Taxonomy" id="2851599"/>
    <lineage>
        <taxon>Bacteria</taxon>
        <taxon>Pseudomonadati</taxon>
        <taxon>Bacteroidota</taxon>
        <taxon>Chitinophagia</taxon>
        <taxon>Chitinophagales</taxon>
        <taxon>Chitinophagaceae</taxon>
        <taxon>Pinibacter</taxon>
    </lineage>
</organism>
<evidence type="ECO:0000313" key="3">
    <source>
        <dbReference type="Proteomes" id="UP000812270"/>
    </source>
</evidence>
<keyword evidence="3" id="KW-1185">Reference proteome</keyword>
<gene>
    <name evidence="2" type="ORF">KTO63_09775</name>
</gene>
<name>A0A9E2W2K6_9BACT</name>
<dbReference type="RefSeq" id="WP_217791080.1">
    <property type="nucleotide sequence ID" value="NZ_JAHSPG010000006.1"/>
</dbReference>
<dbReference type="AlphaFoldDB" id="A0A9E2W2K6"/>
<sequence>MKLTMLSFFAGIMLLANNLCVAQVVNIPDKAKKAFAEKYPHATNVDWDNNVSNYSAKFKEHGKGYEAHFNVDGVWDNTETQVANGDVPGEVRESFTKSRFKDWEIASTDYVVDNKNNHYYRYNLKKGIEKKFLYFDKAGKEVKVNTGI</sequence>
<evidence type="ECO:0000313" key="2">
    <source>
        <dbReference type="EMBL" id="MBV4357435.1"/>
    </source>
</evidence>
<keyword evidence="1" id="KW-0732">Signal</keyword>
<reference evidence="2" key="1">
    <citation type="submission" date="2021-06" db="EMBL/GenBank/DDBJ databases">
        <authorList>
            <person name="Huq M.A."/>
        </authorList>
    </citation>
    <scope>NUCLEOTIDE SEQUENCE</scope>
    <source>
        <strain evidence="2">MAH-26</strain>
    </source>
</reference>
<protein>
    <submittedName>
        <fullName evidence="2">PepSY-like domain-containing protein</fullName>
    </submittedName>
</protein>